<dbReference type="EMBL" id="CP009170">
    <property type="protein sequence ID" value="AIS52885.1"/>
    <property type="molecule type" value="Genomic_DNA"/>
</dbReference>
<dbReference type="PANTHER" id="PTHR38007">
    <property type="entry name" value="CRISPR SYSTEM CMS PROTEIN CSM5"/>
    <property type="match status" value="1"/>
</dbReference>
<evidence type="ECO:0000256" key="4">
    <source>
        <dbReference type="ARBA" id="ARBA00022884"/>
    </source>
</evidence>
<dbReference type="NCBIfam" id="TIGR01899">
    <property type="entry name" value="cas_TM1807_csm5"/>
    <property type="match status" value="1"/>
</dbReference>
<dbReference type="Proteomes" id="UP000029669">
    <property type="component" value="Chromosome"/>
</dbReference>
<keyword evidence="9" id="KW-1185">Reference proteome</keyword>
<dbReference type="InterPro" id="IPR010173">
    <property type="entry name" value="CRISPR-assoc_Csm5"/>
</dbReference>
<dbReference type="OrthoDB" id="24360at2"/>
<evidence type="ECO:0000256" key="2">
    <source>
        <dbReference type="ARBA" id="ARBA00006680"/>
    </source>
</evidence>
<comment type="similarity">
    <text evidence="2">Belongs to the CRISPR-associated Csm5 family.</text>
</comment>
<evidence type="ECO:0000256" key="3">
    <source>
        <dbReference type="ARBA" id="ARBA00016113"/>
    </source>
</evidence>
<keyword evidence="5" id="KW-0051">Antiviral defense</keyword>
<proteinExistence type="inferred from homology"/>
<evidence type="ECO:0000313" key="9">
    <source>
        <dbReference type="Proteomes" id="UP000029669"/>
    </source>
</evidence>
<dbReference type="STRING" id="2325.TKV_c17330"/>
<feature type="domain" description="CRISPR type III-associated protein" evidence="7">
    <location>
        <begin position="8"/>
        <end position="330"/>
    </location>
</feature>
<dbReference type="Pfam" id="PF03787">
    <property type="entry name" value="RAMPs"/>
    <property type="match status" value="1"/>
</dbReference>
<dbReference type="eggNOG" id="COG1332">
    <property type="taxonomic scope" value="Bacteria"/>
</dbReference>
<protein>
    <recommendedName>
        <fullName evidence="3">CRISPR system Cms protein Csm5</fullName>
    </recommendedName>
    <alternativeName>
        <fullName evidence="6">CRISPR type III A-associated protein Csm5</fullName>
    </alternativeName>
</protein>
<dbReference type="GO" id="GO:0051607">
    <property type="term" value="P:defense response to virus"/>
    <property type="evidence" value="ECO:0007669"/>
    <property type="project" value="UniProtKB-KW"/>
</dbReference>
<dbReference type="HOGENOM" id="CLU_036878_3_0_9"/>
<dbReference type="KEGG" id="tki:TKV_c17330"/>
<gene>
    <name evidence="8" type="primary">csm5</name>
    <name evidence="8" type="ORF">TKV_c17330</name>
</gene>
<accession>A0A097ASS5</accession>
<evidence type="ECO:0000313" key="8">
    <source>
        <dbReference type="EMBL" id="AIS52885.1"/>
    </source>
</evidence>
<dbReference type="PANTHER" id="PTHR38007:SF1">
    <property type="entry name" value="CRISPR SYSTEM CMS PROTEIN CSM5"/>
    <property type="match status" value="1"/>
</dbReference>
<dbReference type="InterPro" id="IPR005537">
    <property type="entry name" value="RAMP_III_fam"/>
</dbReference>
<comment type="function">
    <text evidence="1">This subunit might be involved in maturation of a crRNA intermediate to its mature form.</text>
</comment>
<dbReference type="GO" id="GO:0003723">
    <property type="term" value="F:RNA binding"/>
    <property type="evidence" value="ECO:0007669"/>
    <property type="project" value="UniProtKB-KW"/>
</dbReference>
<name>A0A097ASS5_THEKI</name>
<dbReference type="AlphaFoldDB" id="A0A097ASS5"/>
<organism evidence="8 9">
    <name type="scientific">Thermoanaerobacter kivui</name>
    <name type="common">Acetogenium kivui</name>
    <dbReference type="NCBI Taxonomy" id="2325"/>
    <lineage>
        <taxon>Bacteria</taxon>
        <taxon>Bacillati</taxon>
        <taxon>Bacillota</taxon>
        <taxon>Clostridia</taxon>
        <taxon>Thermoanaerobacterales</taxon>
        <taxon>Thermoanaerobacteraceae</taxon>
        <taxon>Thermoanaerobacter</taxon>
    </lineage>
</organism>
<keyword evidence="4" id="KW-0694">RNA-binding</keyword>
<evidence type="ECO:0000256" key="6">
    <source>
        <dbReference type="ARBA" id="ARBA00031720"/>
    </source>
</evidence>
<evidence type="ECO:0000259" key="7">
    <source>
        <dbReference type="Pfam" id="PF03787"/>
    </source>
</evidence>
<reference evidence="9" key="1">
    <citation type="journal article" date="2015" name="Genome Announc.">
        <title>Whole-Genome Sequences of 80 Environmental and Clinical Isolates of Burkholderia pseudomallei.</title>
        <authorList>
            <person name="Johnson S.L."/>
            <person name="Baker A.L."/>
            <person name="Chain P.S."/>
            <person name="Currie B.J."/>
            <person name="Daligault H.E."/>
            <person name="Davenport K.W."/>
            <person name="Davis C.B."/>
            <person name="Inglis T.J."/>
            <person name="Kaestli M."/>
            <person name="Koren S."/>
            <person name="Mayo M."/>
            <person name="Merritt A.J."/>
            <person name="Price E.P."/>
            <person name="Sarovich D.S."/>
            <person name="Warner J."/>
            <person name="Rosovitz M.J."/>
        </authorList>
    </citation>
    <scope>NUCLEOTIDE SEQUENCE [LARGE SCALE GENOMIC DNA]</scope>
    <source>
        <strain evidence="9">DSM 2030</strain>
    </source>
</reference>
<evidence type="ECO:0000256" key="1">
    <source>
        <dbReference type="ARBA" id="ARBA00003088"/>
    </source>
</evidence>
<sequence>MVSKTYEVEVLTPLVIGSQDKLQSFEFIKEGDFLRVINFDKLFEMSISKEGLIDTITHALETNPRGFRLDDVVKKYAIDVDKCTRYKIKLDGVRSLPNEVVSFVKSAGRAYIPGASLKGAVRSFLTKALKSTLLKQYENALSSAYEKKIKAIDQRRNGVSPQEVDDAAEVNIFFQSYFSPFKFLQISDTEFVLYENMSGYEIKVLNICDNKVKWYNRRGNFDDPQCGLSIVAEGINPLTKLKGIIKVGDGFVLGNEATGGLKDKFVNIASYKNCIEFLAEVINSATEKYISSEIEFYSKYKLTQIVAEYRKLIGILKGLAPNQFLIQLGFSTGYYSKTVGMFFEKESFAKLKVVDNNSKIYPELFPKTRRVVFKSGNISTIPGWVKVTIGEEMLKDF</sequence>
<evidence type="ECO:0000256" key="5">
    <source>
        <dbReference type="ARBA" id="ARBA00023118"/>
    </source>
</evidence>